<sequence>MKRCVLHAEKICNDCGECDDRCELDPQKVCDNCFRCLETDARPYLDIPMSGVFFEEDYSPEGDISSAVDFDDAYVLDSDESWKDGPLVNVRTLPYRYYASRAKRKR</sequence>
<organism evidence="1">
    <name type="scientific">bioreactor metagenome</name>
    <dbReference type="NCBI Taxonomy" id="1076179"/>
    <lineage>
        <taxon>unclassified sequences</taxon>
        <taxon>metagenomes</taxon>
        <taxon>ecological metagenomes</taxon>
    </lineage>
</organism>
<dbReference type="AlphaFoldDB" id="A0A645JNR4"/>
<name>A0A645JNR4_9ZZZZ</name>
<accession>A0A645JNR4</accession>
<comment type="caution">
    <text evidence="1">The sequence shown here is derived from an EMBL/GenBank/DDBJ whole genome shotgun (WGS) entry which is preliminary data.</text>
</comment>
<proteinExistence type="predicted"/>
<reference evidence="1" key="1">
    <citation type="submission" date="2019-08" db="EMBL/GenBank/DDBJ databases">
        <authorList>
            <person name="Kucharzyk K."/>
            <person name="Murdoch R.W."/>
            <person name="Higgins S."/>
            <person name="Loffler F."/>
        </authorList>
    </citation>
    <scope>NUCLEOTIDE SEQUENCE</scope>
</reference>
<gene>
    <name evidence="1" type="ORF">SDC9_208967</name>
</gene>
<protein>
    <submittedName>
        <fullName evidence="1">Uncharacterized protein</fullName>
    </submittedName>
</protein>
<dbReference type="EMBL" id="VSSQ01137544">
    <property type="protein sequence ID" value="MPN61233.1"/>
    <property type="molecule type" value="Genomic_DNA"/>
</dbReference>
<evidence type="ECO:0000313" key="1">
    <source>
        <dbReference type="EMBL" id="MPN61233.1"/>
    </source>
</evidence>